<evidence type="ECO:0000259" key="16">
    <source>
        <dbReference type="PROSITE" id="PS50867"/>
    </source>
</evidence>
<evidence type="ECO:0000256" key="1">
    <source>
        <dbReference type="ARBA" id="ARBA00004123"/>
    </source>
</evidence>
<dbReference type="PROSITE" id="PS50280">
    <property type="entry name" value="SET"/>
    <property type="match status" value="1"/>
</dbReference>
<feature type="binding site" evidence="12">
    <location>
        <position position="363"/>
    </location>
    <ligand>
        <name>Zn(2+)</name>
        <dbReference type="ChEBI" id="CHEBI:29105"/>
        <label>4</label>
    </ligand>
</feature>
<dbReference type="GO" id="GO:0032259">
    <property type="term" value="P:methylation"/>
    <property type="evidence" value="ECO:0007669"/>
    <property type="project" value="UniProtKB-KW"/>
</dbReference>
<feature type="binding site" evidence="12">
    <location>
        <position position="149"/>
    </location>
    <ligand>
        <name>Zn(2+)</name>
        <dbReference type="ChEBI" id="CHEBI:29105"/>
        <label>1</label>
    </ligand>
</feature>
<feature type="binding site" evidence="12">
    <location>
        <position position="147"/>
    </location>
    <ligand>
        <name>Zn(2+)</name>
        <dbReference type="ChEBI" id="CHEBI:29105"/>
        <label>1</label>
    </ligand>
</feature>
<dbReference type="SMART" id="SM00298">
    <property type="entry name" value="CHROMO"/>
    <property type="match status" value="1"/>
</dbReference>
<dbReference type="GO" id="GO:0008270">
    <property type="term" value="F:zinc ion binding"/>
    <property type="evidence" value="ECO:0007669"/>
    <property type="project" value="UniProtKB-UniRule"/>
</dbReference>
<comment type="similarity">
    <text evidence="11">Belongs to the class V-like SAM-binding methyltransferase superfamily. Histone-lysine methyltransferase family. Suvar3-9 subfamily.</text>
</comment>
<evidence type="ECO:0000256" key="7">
    <source>
        <dbReference type="ARBA" id="ARBA00022723"/>
    </source>
</evidence>
<keyword evidence="19" id="KW-1185">Reference proteome</keyword>
<dbReference type="InterPro" id="IPR007728">
    <property type="entry name" value="Pre-SET_dom"/>
</dbReference>
<name>A0A9W8H7N6_9FUNG</name>
<dbReference type="InterPro" id="IPR016197">
    <property type="entry name" value="Chromo-like_dom_sf"/>
</dbReference>
<feature type="domain" description="SET" evidence="15">
    <location>
        <begin position="203"/>
        <end position="330"/>
    </location>
</feature>
<evidence type="ECO:0000256" key="10">
    <source>
        <dbReference type="ARBA" id="ARBA00023242"/>
    </source>
</evidence>
<feature type="binding site" evidence="12">
    <location>
        <position position="182"/>
    </location>
    <ligand>
        <name>Zn(2+)</name>
        <dbReference type="ChEBI" id="CHEBI:29105"/>
        <label>2</label>
    </ligand>
</feature>
<keyword evidence="4 11" id="KW-0489">Methyltransferase</keyword>
<dbReference type="PIRSF" id="PIRSF009343">
    <property type="entry name" value="SUV39_SET"/>
    <property type="match status" value="1"/>
</dbReference>
<feature type="binding site" evidence="12">
    <location>
        <position position="358"/>
    </location>
    <ligand>
        <name>Zn(2+)</name>
        <dbReference type="ChEBI" id="CHEBI:29105"/>
        <label>4</label>
    </ligand>
</feature>
<dbReference type="OrthoDB" id="308383at2759"/>
<dbReference type="SUPFAM" id="SSF82199">
    <property type="entry name" value="SET domain"/>
    <property type="match status" value="1"/>
</dbReference>
<dbReference type="InterPro" id="IPR001214">
    <property type="entry name" value="SET_dom"/>
</dbReference>
<comment type="caution">
    <text evidence="18">The sequence shown here is derived from an EMBL/GenBank/DDBJ whole genome shotgun (WGS) entry which is preliminary data.</text>
</comment>
<feature type="binding site" evidence="12">
    <location>
        <position position="182"/>
    </location>
    <ligand>
        <name>Zn(2+)</name>
        <dbReference type="ChEBI" id="CHEBI:29105"/>
        <label>3</label>
    </ligand>
</feature>
<evidence type="ECO:0000259" key="15">
    <source>
        <dbReference type="PROSITE" id="PS50280"/>
    </source>
</evidence>
<dbReference type="InterPro" id="IPR003616">
    <property type="entry name" value="Post-SET_dom"/>
</dbReference>
<keyword evidence="3" id="KW-0158">Chromosome</keyword>
<dbReference type="GO" id="GO:0005694">
    <property type="term" value="C:chromosome"/>
    <property type="evidence" value="ECO:0007669"/>
    <property type="project" value="UniProtKB-SubCell"/>
</dbReference>
<feature type="binding site" evidence="12">
    <location>
        <position position="290"/>
    </location>
    <ligand>
        <name>Zn(2+)</name>
        <dbReference type="ChEBI" id="CHEBI:29105"/>
        <label>4</label>
    </ligand>
</feature>
<feature type="domain" description="Chromo" evidence="14">
    <location>
        <begin position="37"/>
        <end position="95"/>
    </location>
</feature>
<dbReference type="Pfam" id="PF00385">
    <property type="entry name" value="Chromo"/>
    <property type="match status" value="1"/>
</dbReference>
<dbReference type="SMART" id="SM00317">
    <property type="entry name" value="SET"/>
    <property type="match status" value="1"/>
</dbReference>
<dbReference type="Gene3D" id="2.40.50.40">
    <property type="match status" value="1"/>
</dbReference>
<sequence length="369" mass="39614">MSAGRGRGRGRGRGGGRGRGRRGARGAGGGAGGDDSYTVEAILNDVTIDGVSMYELKWEGYSSEHNRWVAEWDLDCPELVAEYRRKKVENTADVSPFYKVLQSALEHHPITVVNTVDDVGCPDNFVYINESVYTDDVPRPCTPLLPCECSDGCVAECPCVRAQYYDSAGRVQVPPGMALMECGPACGCGPGCSTRVVQRGSGVKFEIRRYAGKGWGVVARDAVPCGTFVSEYVGELISFEEAEARGFMDAADGLTYLFDIDMACAGNEVADFSIDAKTLGNISHFFNHSCDPNLEIRPVYIEHRDPRLHHLAFFAARDIAPGEELTFDYCPTAADGPAPAGALPAEGSGSGTTFACRCGSTVCRGIIFP</sequence>
<dbReference type="GO" id="GO:0140949">
    <property type="term" value="F:histone H3K9 trimethyltransferase activity"/>
    <property type="evidence" value="ECO:0007669"/>
    <property type="project" value="UniProtKB-EC"/>
</dbReference>
<keyword evidence="5 11" id="KW-0808">Transferase</keyword>
<evidence type="ECO:0000259" key="14">
    <source>
        <dbReference type="PROSITE" id="PS50013"/>
    </source>
</evidence>
<dbReference type="PROSITE" id="PS50013">
    <property type="entry name" value="CHROMO_2"/>
    <property type="match status" value="1"/>
</dbReference>
<dbReference type="PROSITE" id="PS50867">
    <property type="entry name" value="PRE_SET"/>
    <property type="match status" value="1"/>
</dbReference>
<evidence type="ECO:0000259" key="17">
    <source>
        <dbReference type="PROSITE" id="PS50868"/>
    </source>
</evidence>
<feature type="binding site" evidence="12">
    <location>
        <position position="153"/>
    </location>
    <ligand>
        <name>Zn(2+)</name>
        <dbReference type="ChEBI" id="CHEBI:29105"/>
        <label>1</label>
    </ligand>
</feature>
<feature type="binding site" evidence="12">
    <location>
        <position position="188"/>
    </location>
    <ligand>
        <name>Zn(2+)</name>
        <dbReference type="ChEBI" id="CHEBI:29105"/>
        <label>3</label>
    </ligand>
</feature>
<evidence type="ECO:0000313" key="18">
    <source>
        <dbReference type="EMBL" id="KAJ2777656.1"/>
    </source>
</evidence>
<dbReference type="Pfam" id="PF00856">
    <property type="entry name" value="SET"/>
    <property type="match status" value="1"/>
</dbReference>
<dbReference type="SUPFAM" id="SSF54160">
    <property type="entry name" value="Chromo domain-like"/>
    <property type="match status" value="1"/>
</dbReference>
<dbReference type="InterPro" id="IPR046341">
    <property type="entry name" value="SET_dom_sf"/>
</dbReference>
<dbReference type="PANTHER" id="PTHR46223">
    <property type="entry name" value="HISTONE-LYSINE N-METHYLTRANSFERASE SUV39H"/>
    <property type="match status" value="1"/>
</dbReference>
<comment type="subcellular location">
    <subcellularLocation>
        <location evidence="2">Chromosome</location>
    </subcellularLocation>
    <subcellularLocation>
        <location evidence="1 11">Nucleus</location>
    </subcellularLocation>
</comment>
<evidence type="ECO:0000256" key="3">
    <source>
        <dbReference type="ARBA" id="ARBA00022454"/>
    </source>
</evidence>
<evidence type="ECO:0000256" key="6">
    <source>
        <dbReference type="ARBA" id="ARBA00022691"/>
    </source>
</evidence>
<dbReference type="Proteomes" id="UP001140217">
    <property type="component" value="Unassembled WGS sequence"/>
</dbReference>
<feature type="binding site" evidence="12">
    <location>
        <position position="192"/>
    </location>
    <ligand>
        <name>Zn(2+)</name>
        <dbReference type="ChEBI" id="CHEBI:29105"/>
        <label>3</label>
    </ligand>
</feature>
<evidence type="ECO:0000313" key="19">
    <source>
        <dbReference type="Proteomes" id="UP001140217"/>
    </source>
</evidence>
<organism evidence="18 19">
    <name type="scientific">Coemansia javaensis</name>
    <dbReference type="NCBI Taxonomy" id="2761396"/>
    <lineage>
        <taxon>Eukaryota</taxon>
        <taxon>Fungi</taxon>
        <taxon>Fungi incertae sedis</taxon>
        <taxon>Zoopagomycota</taxon>
        <taxon>Kickxellomycotina</taxon>
        <taxon>Kickxellomycetes</taxon>
        <taxon>Kickxellales</taxon>
        <taxon>Kickxellaceae</taxon>
        <taxon>Coemansia</taxon>
    </lineage>
</organism>
<dbReference type="InterPro" id="IPR050973">
    <property type="entry name" value="H3K9_Histone-Lys_N-MTase"/>
</dbReference>
<feature type="domain" description="Post-SET" evidence="17">
    <location>
        <begin position="352"/>
        <end position="368"/>
    </location>
</feature>
<keyword evidence="8 11" id="KW-0862">Zinc</keyword>
<evidence type="ECO:0000256" key="2">
    <source>
        <dbReference type="ARBA" id="ARBA00004286"/>
    </source>
</evidence>
<feature type="region of interest" description="Disordered" evidence="13">
    <location>
        <begin position="1"/>
        <end position="32"/>
    </location>
</feature>
<dbReference type="PROSITE" id="PS50868">
    <property type="entry name" value="POST_SET"/>
    <property type="match status" value="1"/>
</dbReference>
<dbReference type="GO" id="GO:0005634">
    <property type="term" value="C:nucleus"/>
    <property type="evidence" value="ECO:0007669"/>
    <property type="project" value="UniProtKB-SubCell"/>
</dbReference>
<dbReference type="SMART" id="SM00468">
    <property type="entry name" value="PreSET"/>
    <property type="match status" value="1"/>
</dbReference>
<evidence type="ECO:0000256" key="13">
    <source>
        <dbReference type="SAM" id="MobiDB-lite"/>
    </source>
</evidence>
<evidence type="ECO:0000256" key="8">
    <source>
        <dbReference type="ARBA" id="ARBA00022833"/>
    </source>
</evidence>
<accession>A0A9W8H7N6</accession>
<dbReference type="InterPro" id="IPR000953">
    <property type="entry name" value="Chromo/chromo_shadow_dom"/>
</dbReference>
<keyword evidence="6 11" id="KW-0949">S-adenosyl-L-methionine</keyword>
<dbReference type="InterPro" id="IPR023780">
    <property type="entry name" value="Chromo_domain"/>
</dbReference>
<feature type="binding site" evidence="12">
    <location>
        <position position="147"/>
    </location>
    <ligand>
        <name>Zn(2+)</name>
        <dbReference type="ChEBI" id="CHEBI:29105"/>
        <label>2</label>
    </ligand>
</feature>
<evidence type="ECO:0000256" key="9">
    <source>
        <dbReference type="ARBA" id="ARBA00022853"/>
    </source>
</evidence>
<dbReference type="Pfam" id="PF05033">
    <property type="entry name" value="Pre-SET"/>
    <property type="match status" value="1"/>
</dbReference>
<dbReference type="EMBL" id="JANBUL010000277">
    <property type="protein sequence ID" value="KAJ2777656.1"/>
    <property type="molecule type" value="Genomic_DNA"/>
</dbReference>
<keyword evidence="7 11" id="KW-0479">Metal-binding</keyword>
<feature type="compositionally biased region" description="Basic residues" evidence="13">
    <location>
        <begin position="1"/>
        <end position="24"/>
    </location>
</feature>
<dbReference type="EC" id="2.1.1.355" evidence="11"/>
<comment type="catalytic activity">
    <reaction evidence="11">
        <text>L-lysyl(9)-[histone H3] + 3 S-adenosyl-L-methionine = N(6),N(6),N(6)-trimethyl-L-lysyl(9)-[histone H3] + 3 S-adenosyl-L-homocysteine + 3 H(+)</text>
        <dbReference type="Rhea" id="RHEA:60276"/>
        <dbReference type="Rhea" id="RHEA-COMP:15538"/>
        <dbReference type="Rhea" id="RHEA-COMP:15546"/>
        <dbReference type="ChEBI" id="CHEBI:15378"/>
        <dbReference type="ChEBI" id="CHEBI:29969"/>
        <dbReference type="ChEBI" id="CHEBI:57856"/>
        <dbReference type="ChEBI" id="CHEBI:59789"/>
        <dbReference type="ChEBI" id="CHEBI:61961"/>
        <dbReference type="EC" id="2.1.1.355"/>
    </reaction>
</comment>
<gene>
    <name evidence="18" type="ORF">H4R18_005041</name>
</gene>
<evidence type="ECO:0000256" key="5">
    <source>
        <dbReference type="ARBA" id="ARBA00022679"/>
    </source>
</evidence>
<keyword evidence="9 11" id="KW-0156">Chromatin regulator</keyword>
<proteinExistence type="inferred from homology"/>
<dbReference type="Gene3D" id="2.170.270.10">
    <property type="entry name" value="SET domain"/>
    <property type="match status" value="1"/>
</dbReference>
<evidence type="ECO:0000256" key="11">
    <source>
        <dbReference type="PIRNR" id="PIRNR009343"/>
    </source>
</evidence>
<dbReference type="AlphaFoldDB" id="A0A9W8H7N6"/>
<dbReference type="PANTHER" id="PTHR46223:SF4">
    <property type="entry name" value="HISTONE-LYSINE N-METHYLTRANSFERASE-RELATED"/>
    <property type="match status" value="1"/>
</dbReference>
<reference evidence="18" key="1">
    <citation type="submission" date="2022-07" db="EMBL/GenBank/DDBJ databases">
        <title>Phylogenomic reconstructions and comparative analyses of Kickxellomycotina fungi.</title>
        <authorList>
            <person name="Reynolds N.K."/>
            <person name="Stajich J.E."/>
            <person name="Barry K."/>
            <person name="Grigoriev I.V."/>
            <person name="Crous P."/>
            <person name="Smith M.E."/>
        </authorList>
    </citation>
    <scope>NUCLEOTIDE SEQUENCE</scope>
    <source>
        <strain evidence="18">NBRC 105414</strain>
    </source>
</reference>
<evidence type="ECO:0000256" key="12">
    <source>
        <dbReference type="PIRSR" id="PIRSR009343-2"/>
    </source>
</evidence>
<protein>
    <recommendedName>
        <fullName evidence="11">Histone-lysine N-methyltransferase</fullName>
        <ecNumber evidence="11">2.1.1.355</ecNumber>
    </recommendedName>
</protein>
<dbReference type="InterPro" id="IPR011381">
    <property type="entry name" value="H3-K9_MeTrfase_SUV39H1/2-like"/>
</dbReference>
<feature type="domain" description="Pre-SET" evidence="16">
    <location>
        <begin position="145"/>
        <end position="200"/>
    </location>
</feature>
<feature type="binding site" evidence="12">
    <location>
        <position position="356"/>
    </location>
    <ligand>
        <name>Zn(2+)</name>
        <dbReference type="ChEBI" id="CHEBI:29105"/>
        <label>4</label>
    </ligand>
</feature>
<keyword evidence="10 11" id="KW-0539">Nucleus</keyword>
<feature type="binding site" evidence="12">
    <location>
        <position position="186"/>
    </location>
    <ligand>
        <name>Zn(2+)</name>
        <dbReference type="ChEBI" id="CHEBI:29105"/>
        <label>2</label>
    </ligand>
</feature>
<evidence type="ECO:0000256" key="4">
    <source>
        <dbReference type="ARBA" id="ARBA00022603"/>
    </source>
</evidence>